<feature type="transmembrane region" description="Helical" evidence="1">
    <location>
        <begin position="24"/>
        <end position="44"/>
    </location>
</feature>
<accession>Q3V2X8</accession>
<keyword evidence="1" id="KW-0812">Transmembrane</keyword>
<keyword evidence="1" id="KW-0472">Membrane</keyword>
<dbReference type="MGI" id="MGI:96575">
    <property type="gene designation" value="Insr"/>
</dbReference>
<dbReference type="AGR" id="MGI:96575"/>
<dbReference type="EMBL" id="AK081856">
    <property type="protein sequence ID" value="BAE43377.1"/>
    <property type="molecule type" value="mRNA"/>
</dbReference>
<organism evidence="3">
    <name type="scientific">Mus musculus</name>
    <name type="common">Mouse</name>
    <dbReference type="NCBI Taxonomy" id="10090"/>
    <lineage>
        <taxon>Eukaryota</taxon>
        <taxon>Metazoa</taxon>
        <taxon>Chordata</taxon>
        <taxon>Craniata</taxon>
        <taxon>Vertebrata</taxon>
        <taxon>Euteleostomi</taxon>
        <taxon>Mammalia</taxon>
        <taxon>Eutheria</taxon>
        <taxon>Euarchontoglires</taxon>
        <taxon>Glires</taxon>
        <taxon>Rodentia</taxon>
        <taxon>Myomorpha</taxon>
        <taxon>Muroidea</taxon>
        <taxon>Muridae</taxon>
        <taxon>Murinae</taxon>
        <taxon>Mus</taxon>
        <taxon>Mus</taxon>
    </lineage>
</organism>
<reference evidence="3" key="6">
    <citation type="submission" date="2002-04" db="EMBL/GenBank/DDBJ databases">
        <authorList>
            <person name="Adachi J."/>
            <person name="Aizawa K."/>
            <person name="Akimura T."/>
            <person name="Arakawa T."/>
            <person name="Bono H."/>
            <person name="Carninci P."/>
            <person name="Fukuda S."/>
            <person name="Furuno M."/>
            <person name="Hanagaki T."/>
            <person name="Hara A."/>
            <person name="Hashizume W."/>
            <person name="Hayashida K."/>
            <person name="Hayatsu N."/>
            <person name="Hiramoto K."/>
            <person name="Hiraoka T."/>
            <person name="Hirozane T."/>
            <person name="Hori F."/>
            <person name="Imotani K."/>
            <person name="Ishii Y."/>
            <person name="Itoh M."/>
            <person name="Kagawa I."/>
            <person name="Kasukawa T."/>
            <person name="Katoh H."/>
            <person name="Kawai J."/>
            <person name="Kojima Y."/>
            <person name="Kondo S."/>
            <person name="Konno H."/>
            <person name="Kouda M."/>
            <person name="Koya S."/>
            <person name="Kurihara C."/>
            <person name="Matsuyama T."/>
            <person name="Miyazaki A."/>
            <person name="Murata M."/>
            <person name="Nakamura M."/>
            <person name="Nishi K."/>
            <person name="Nomura K."/>
            <person name="Numazaki R."/>
            <person name="Ohno M."/>
            <person name="Ohsato N."/>
            <person name="Okazaki Y."/>
            <person name="Saito R."/>
            <person name="Saitoh H."/>
            <person name="Sakai C."/>
            <person name="Sakai K."/>
            <person name="Sakazume N."/>
            <person name="Sano H."/>
            <person name="Sasaki D."/>
            <person name="Shibata K."/>
            <person name="Shinagawa A."/>
            <person name="Shiraki T."/>
            <person name="Sogabe Y."/>
            <person name="Tagami M."/>
            <person name="Tagawa A."/>
            <person name="Takahashi F."/>
            <person name="Takaku-Akahira S."/>
            <person name="Takeda Y."/>
            <person name="Tanaka T."/>
            <person name="Tomaru A."/>
            <person name="Toya T."/>
            <person name="Yasunishi A."/>
            <person name="Muramatsu M."/>
            <person name="Hayashizaki Y."/>
        </authorList>
    </citation>
    <scope>NUCLEOTIDE SEQUENCE</scope>
    <source>
        <strain evidence="3">C57BL/6J</strain>
        <tissue evidence="3">Head</tissue>
    </source>
</reference>
<evidence type="ECO:0000313" key="4">
    <source>
        <dbReference type="MGI" id="MGI:96575"/>
    </source>
</evidence>
<sequence>MFLAWIHWWLPGAEMAFQNTCVHLVFLCLCTSLLQGLHFAQSLYKHTKLRSRRPMTQMDFENTKQYVRRCTLPIPAGLLHLWGIWLFSTLNSHSCSWRPGTSAWARYSA</sequence>
<evidence type="ECO:0000256" key="1">
    <source>
        <dbReference type="SAM" id="Phobius"/>
    </source>
</evidence>
<reference evidence="3" key="4">
    <citation type="journal article" date="2001" name="Nature">
        <title>Functional annotation of a full-length mouse cDNA collection.</title>
        <authorList>
            <consortium name="The RIKEN Genome Exploration Research Group Phase II Team and the FANTOM Consortium"/>
        </authorList>
    </citation>
    <scope>NUCLEOTIDE SEQUENCE</scope>
    <source>
        <strain evidence="3">C57BL/6J</strain>
        <tissue evidence="3">Head</tissue>
    </source>
</reference>
<reference evidence="3" key="1">
    <citation type="journal article" date="1999" name="Methods Enzymol.">
        <title>High-efficiency full-length cDNA cloning.</title>
        <authorList>
            <person name="Carninci P."/>
            <person name="Hayashizaki Y."/>
        </authorList>
    </citation>
    <scope>NUCLEOTIDE SEQUENCE</scope>
    <source>
        <strain evidence="3">C57BL/6J</strain>
        <tissue evidence="3">Head</tissue>
    </source>
</reference>
<feature type="chain" id="PRO_5012000123" evidence="2">
    <location>
        <begin position="16"/>
        <end position="109"/>
    </location>
</feature>
<evidence type="ECO:0000256" key="2">
    <source>
        <dbReference type="SAM" id="SignalP"/>
    </source>
</evidence>
<keyword evidence="1" id="KW-1133">Transmembrane helix</keyword>
<reference evidence="3" key="5">
    <citation type="journal article" date="2002" name="Nature">
        <title>Analysis of the mouse transcriptome based on functional annotation of 60,770 full-length cDNAs.</title>
        <authorList>
            <consortium name="The FANTOM Consortium and the RIKEN Genome Exploration Research Group Phase I and II Team"/>
        </authorList>
    </citation>
    <scope>NUCLEOTIDE SEQUENCE</scope>
    <source>
        <strain evidence="3">C57BL/6J</strain>
        <tissue evidence="3">Head</tissue>
    </source>
</reference>
<gene>
    <name evidence="4" type="primary">Insr</name>
</gene>
<name>Q3V2X8_MOUSE</name>
<reference evidence="3" key="8">
    <citation type="journal article" date="2005" name="Science">
        <title>Antisense Transcription in the Mammalian Transcriptome.</title>
        <authorList>
            <consortium name="RIKEN Genome Exploration Research Group and Genome Science Group (Genome Network Project Core Group) and the FANTOM Consortium"/>
        </authorList>
    </citation>
    <scope>NUCLEOTIDE SEQUENCE</scope>
    <source>
        <strain evidence="3">C57BL/6J</strain>
        <tissue evidence="3">Head</tissue>
    </source>
</reference>
<proteinExistence type="evidence at transcript level"/>
<reference evidence="3" key="7">
    <citation type="journal article" date="2005" name="Science">
        <title>The Transcriptional Landscape of the Mammalian Genome.</title>
        <authorList>
            <consortium name="The FANTOM Consortium"/>
            <consortium name="Riken Genome Exploration Research Group and Genome Science Group (Genome Network Project Core Group)"/>
        </authorList>
    </citation>
    <scope>NUCLEOTIDE SEQUENCE</scope>
    <source>
        <strain evidence="3">C57BL/6J</strain>
        <tissue evidence="3">Head</tissue>
    </source>
</reference>
<keyword evidence="2" id="KW-0732">Signal</keyword>
<reference evidence="3" key="2">
    <citation type="journal article" date="2000" name="Genome Res.">
        <title>Normalization and subtraction of cap-trapper-selected cDNAs to prepare full-length cDNA libraries for rapid discovery of new genes.</title>
        <authorList>
            <person name="Carninci P."/>
            <person name="Shibata Y."/>
            <person name="Hayatsu N."/>
            <person name="Sugahara Y."/>
            <person name="Shibata K."/>
            <person name="Itoh M."/>
            <person name="Konno H."/>
            <person name="Okazaki Y."/>
            <person name="Muramatsu M."/>
            <person name="Hayashizaki Y."/>
        </authorList>
    </citation>
    <scope>NUCLEOTIDE SEQUENCE</scope>
    <source>
        <strain evidence="3">C57BL/6J</strain>
        <tissue evidence="3">Head</tissue>
    </source>
</reference>
<protein>
    <submittedName>
        <fullName evidence="3">Uncharacterized protein</fullName>
    </submittedName>
</protein>
<dbReference type="AlphaFoldDB" id="Q3V2X8"/>
<reference evidence="3" key="3">
    <citation type="journal article" date="2000" name="Genome Res.">
        <title>RIKEN integrated sequence analysis (RISA) system--384-format sequencing pipeline with 384 multicapillary sequencer.</title>
        <authorList>
            <person name="Shibata K."/>
            <person name="Itoh M."/>
            <person name="Aizawa K."/>
            <person name="Nagaoka S."/>
            <person name="Sasaki N."/>
            <person name="Carninci P."/>
            <person name="Konno H."/>
            <person name="Akiyama J."/>
            <person name="Nishi K."/>
            <person name="Kitsunai T."/>
            <person name="Tashiro H."/>
            <person name="Itoh M."/>
            <person name="Sumi N."/>
            <person name="Ishii Y."/>
            <person name="Nakamura S."/>
            <person name="Hazama M."/>
            <person name="Nishine T."/>
            <person name="Harada A."/>
            <person name="Yamamoto R."/>
            <person name="Matsumoto H."/>
            <person name="Sakaguchi S."/>
            <person name="Ikegami T."/>
            <person name="Kashiwagi K."/>
            <person name="Fujiwake S."/>
            <person name="Inoue K."/>
            <person name="Togawa Y."/>
            <person name="Izawa M."/>
            <person name="Ohara E."/>
            <person name="Watahiki M."/>
            <person name="Yoneda Y."/>
            <person name="Ishikawa T."/>
            <person name="Ozawa K."/>
            <person name="Tanaka T."/>
            <person name="Matsuura S."/>
            <person name="Kawai J."/>
            <person name="Okazaki Y."/>
            <person name="Muramatsu M."/>
            <person name="Inoue Y."/>
            <person name="Kira A."/>
            <person name="Hayashizaki Y."/>
        </authorList>
    </citation>
    <scope>NUCLEOTIDE SEQUENCE</scope>
    <source>
        <strain evidence="3">C57BL/6J</strain>
        <tissue evidence="3">Head</tissue>
    </source>
</reference>
<feature type="signal peptide" evidence="2">
    <location>
        <begin position="1"/>
        <end position="15"/>
    </location>
</feature>
<evidence type="ECO:0000313" key="3">
    <source>
        <dbReference type="EMBL" id="BAE43377.1"/>
    </source>
</evidence>